<accession>A0A6A5UFC4</accession>
<evidence type="ECO:0000313" key="2">
    <source>
        <dbReference type="EMBL" id="KAF1963611.1"/>
    </source>
</evidence>
<dbReference type="OrthoDB" id="444631at2759"/>
<organism evidence="2 3">
    <name type="scientific">Byssothecium circinans</name>
    <dbReference type="NCBI Taxonomy" id="147558"/>
    <lineage>
        <taxon>Eukaryota</taxon>
        <taxon>Fungi</taxon>
        <taxon>Dikarya</taxon>
        <taxon>Ascomycota</taxon>
        <taxon>Pezizomycotina</taxon>
        <taxon>Dothideomycetes</taxon>
        <taxon>Pleosporomycetidae</taxon>
        <taxon>Pleosporales</taxon>
        <taxon>Massarineae</taxon>
        <taxon>Massarinaceae</taxon>
        <taxon>Byssothecium</taxon>
    </lineage>
</organism>
<dbReference type="AlphaFoldDB" id="A0A6A5UFC4"/>
<name>A0A6A5UFC4_9PLEO</name>
<keyword evidence="1" id="KW-0472">Membrane</keyword>
<sequence>MASITLGQPPPGLMSNFNNPETLKNSGEAAMSSCMVLGGIFIALRIYVKVFITKMYGWDDFWCVMAYICVVAHDAVSITSNFEFFIDLPKQTARLVMGLGKGRLLGAHNWDIKTSDITKSSL</sequence>
<reference evidence="2" key="1">
    <citation type="journal article" date="2020" name="Stud. Mycol.">
        <title>101 Dothideomycetes genomes: a test case for predicting lifestyles and emergence of pathogens.</title>
        <authorList>
            <person name="Haridas S."/>
            <person name="Albert R."/>
            <person name="Binder M."/>
            <person name="Bloem J."/>
            <person name="Labutti K."/>
            <person name="Salamov A."/>
            <person name="Andreopoulos B."/>
            <person name="Baker S."/>
            <person name="Barry K."/>
            <person name="Bills G."/>
            <person name="Bluhm B."/>
            <person name="Cannon C."/>
            <person name="Castanera R."/>
            <person name="Culley D."/>
            <person name="Daum C."/>
            <person name="Ezra D."/>
            <person name="Gonzalez J."/>
            <person name="Henrissat B."/>
            <person name="Kuo A."/>
            <person name="Liang C."/>
            <person name="Lipzen A."/>
            <person name="Lutzoni F."/>
            <person name="Magnuson J."/>
            <person name="Mondo S."/>
            <person name="Nolan M."/>
            <person name="Ohm R."/>
            <person name="Pangilinan J."/>
            <person name="Park H.-J."/>
            <person name="Ramirez L."/>
            <person name="Alfaro M."/>
            <person name="Sun H."/>
            <person name="Tritt A."/>
            <person name="Yoshinaga Y."/>
            <person name="Zwiers L.-H."/>
            <person name="Turgeon B."/>
            <person name="Goodwin S."/>
            <person name="Spatafora J."/>
            <person name="Crous P."/>
            <person name="Grigoriev I."/>
        </authorList>
    </citation>
    <scope>NUCLEOTIDE SEQUENCE</scope>
    <source>
        <strain evidence="2">CBS 675.92</strain>
    </source>
</reference>
<keyword evidence="1" id="KW-0812">Transmembrane</keyword>
<gene>
    <name evidence="2" type="ORF">CC80DRAFT_557482</name>
</gene>
<dbReference type="Proteomes" id="UP000800035">
    <property type="component" value="Unassembled WGS sequence"/>
</dbReference>
<evidence type="ECO:0000313" key="3">
    <source>
        <dbReference type="Proteomes" id="UP000800035"/>
    </source>
</evidence>
<keyword evidence="1" id="KW-1133">Transmembrane helix</keyword>
<feature type="transmembrane region" description="Helical" evidence="1">
    <location>
        <begin position="29"/>
        <end position="48"/>
    </location>
</feature>
<proteinExistence type="predicted"/>
<protein>
    <submittedName>
        <fullName evidence="2">Uncharacterized protein</fullName>
    </submittedName>
</protein>
<dbReference type="EMBL" id="ML976977">
    <property type="protein sequence ID" value="KAF1963611.1"/>
    <property type="molecule type" value="Genomic_DNA"/>
</dbReference>
<keyword evidence="3" id="KW-1185">Reference proteome</keyword>
<evidence type="ECO:0000256" key="1">
    <source>
        <dbReference type="SAM" id="Phobius"/>
    </source>
</evidence>